<reference evidence="1" key="1">
    <citation type="submission" date="2018-05" db="EMBL/GenBank/DDBJ databases">
        <authorList>
            <person name="Lanie J.A."/>
            <person name="Ng W.-L."/>
            <person name="Kazmierczak K.M."/>
            <person name="Andrzejewski T.M."/>
            <person name="Davidsen T.M."/>
            <person name="Wayne K.J."/>
            <person name="Tettelin H."/>
            <person name="Glass J.I."/>
            <person name="Rusch D."/>
            <person name="Podicherti R."/>
            <person name="Tsui H.-C.T."/>
            <person name="Winkler M.E."/>
        </authorList>
    </citation>
    <scope>NUCLEOTIDE SEQUENCE</scope>
</reference>
<evidence type="ECO:0000313" key="1">
    <source>
        <dbReference type="EMBL" id="SVE04453.1"/>
    </source>
</evidence>
<organism evidence="1">
    <name type="scientific">marine metagenome</name>
    <dbReference type="NCBI Taxonomy" id="408172"/>
    <lineage>
        <taxon>unclassified sequences</taxon>
        <taxon>metagenomes</taxon>
        <taxon>ecological metagenomes</taxon>
    </lineage>
</organism>
<dbReference type="Pfam" id="PF05787">
    <property type="entry name" value="PhoX"/>
    <property type="match status" value="1"/>
</dbReference>
<gene>
    <name evidence="1" type="ORF">METZ01_LOCUS457307</name>
</gene>
<evidence type="ECO:0008006" key="2">
    <source>
        <dbReference type="Google" id="ProtNLM"/>
    </source>
</evidence>
<name>A0A383AA00_9ZZZZ</name>
<sequence>NAPKQAEICGPVFTPDNKNLFLAIQHPGDDFRKPYTDRATRWPDFNEELPPRSSIVVVTKNDGDVIGG</sequence>
<proteinExistence type="predicted"/>
<dbReference type="InterPro" id="IPR008557">
    <property type="entry name" value="PhoX"/>
</dbReference>
<feature type="non-terminal residue" evidence="1">
    <location>
        <position position="1"/>
    </location>
</feature>
<protein>
    <recommendedName>
        <fullName evidence="2">DUF839 domain-containing protein</fullName>
    </recommendedName>
</protein>
<dbReference type="AlphaFoldDB" id="A0A383AA00"/>
<dbReference type="EMBL" id="UINC01190337">
    <property type="protein sequence ID" value="SVE04453.1"/>
    <property type="molecule type" value="Genomic_DNA"/>
</dbReference>
<accession>A0A383AA00</accession>